<gene>
    <name evidence="8" type="ORF">LCGC14_1809600</name>
</gene>
<dbReference type="PIRSF" id="PIRSF035875">
    <property type="entry name" value="RNase_BN"/>
    <property type="match status" value="1"/>
</dbReference>
<evidence type="ECO:0000256" key="2">
    <source>
        <dbReference type="ARBA" id="ARBA00022475"/>
    </source>
</evidence>
<proteinExistence type="predicted"/>
<dbReference type="AlphaFoldDB" id="A0A0F9JLV1"/>
<dbReference type="EMBL" id="LAZR01017554">
    <property type="protein sequence ID" value="KKL99922.1"/>
    <property type="molecule type" value="Genomic_DNA"/>
</dbReference>
<feature type="transmembrane region" description="Helical" evidence="7">
    <location>
        <begin position="150"/>
        <end position="181"/>
    </location>
</feature>
<feature type="transmembrane region" description="Helical" evidence="7">
    <location>
        <begin position="47"/>
        <end position="69"/>
    </location>
</feature>
<evidence type="ECO:0000256" key="3">
    <source>
        <dbReference type="ARBA" id="ARBA00022692"/>
    </source>
</evidence>
<dbReference type="Pfam" id="PF03631">
    <property type="entry name" value="Virul_fac_BrkB"/>
    <property type="match status" value="1"/>
</dbReference>
<accession>A0A0F9JLV1</accession>
<feature type="region of interest" description="Disordered" evidence="6">
    <location>
        <begin position="295"/>
        <end position="352"/>
    </location>
</feature>
<dbReference type="PANTHER" id="PTHR30213">
    <property type="entry name" value="INNER MEMBRANE PROTEIN YHJD"/>
    <property type="match status" value="1"/>
</dbReference>
<sequence>MAAEPEQSEKRQSSLHPGLTWRDWWHACKAVVVNMNDTNLGLISAGVAFYGMLALFPAVAALIAIWGVVADPGVVESQMVLLRQFIPSDAFLLLDEQVTQLVRANSSTLGWATLISTGAALWSSRAGVAALIRGLNAIYRERNRVGVKQILAAFGVTFLLITVAIVALTSVVITPIFLAVLPLGPMTGFAVSTARWLIVIAVVLTALGVIYRYGPNRRHARAAWLTPGATVAVLIWAAASYGFSYYLANFGRYNEIYGALGAVIALLMWLYISAFVVLLGASLNVELEMRTAADSTVGPDRPMGQRGAVAADTLTPDASAAQPVPDKDEPSDEEGSDTADDDEKTEEKSRSA</sequence>
<dbReference type="InterPro" id="IPR017039">
    <property type="entry name" value="Virul_fac_BrkB"/>
</dbReference>
<protein>
    <submittedName>
        <fullName evidence="8">Uncharacterized protein</fullName>
    </submittedName>
</protein>
<feature type="transmembrane region" description="Helical" evidence="7">
    <location>
        <begin position="256"/>
        <end position="281"/>
    </location>
</feature>
<evidence type="ECO:0000256" key="5">
    <source>
        <dbReference type="ARBA" id="ARBA00023136"/>
    </source>
</evidence>
<comment type="caution">
    <text evidence="8">The sequence shown here is derived from an EMBL/GenBank/DDBJ whole genome shotgun (WGS) entry which is preliminary data.</text>
</comment>
<name>A0A0F9JLV1_9ZZZZ</name>
<organism evidence="8">
    <name type="scientific">marine sediment metagenome</name>
    <dbReference type="NCBI Taxonomy" id="412755"/>
    <lineage>
        <taxon>unclassified sequences</taxon>
        <taxon>metagenomes</taxon>
        <taxon>ecological metagenomes</taxon>
    </lineage>
</organism>
<keyword evidence="5 7" id="KW-0472">Membrane</keyword>
<keyword evidence="3 7" id="KW-0812">Transmembrane</keyword>
<evidence type="ECO:0000256" key="4">
    <source>
        <dbReference type="ARBA" id="ARBA00022989"/>
    </source>
</evidence>
<feature type="compositionally biased region" description="Acidic residues" evidence="6">
    <location>
        <begin position="329"/>
        <end position="344"/>
    </location>
</feature>
<dbReference type="PANTHER" id="PTHR30213:SF0">
    <property type="entry name" value="UPF0761 MEMBRANE PROTEIN YIHY"/>
    <property type="match status" value="1"/>
</dbReference>
<keyword evidence="4 7" id="KW-1133">Transmembrane helix</keyword>
<comment type="subcellular location">
    <subcellularLocation>
        <location evidence="1">Cell membrane</location>
        <topology evidence="1">Multi-pass membrane protein</topology>
    </subcellularLocation>
</comment>
<dbReference type="GO" id="GO:0005886">
    <property type="term" value="C:plasma membrane"/>
    <property type="evidence" value="ECO:0007669"/>
    <property type="project" value="UniProtKB-SubCell"/>
</dbReference>
<evidence type="ECO:0000256" key="1">
    <source>
        <dbReference type="ARBA" id="ARBA00004651"/>
    </source>
</evidence>
<dbReference type="NCBIfam" id="TIGR00765">
    <property type="entry name" value="yihY_not_rbn"/>
    <property type="match status" value="1"/>
</dbReference>
<feature type="transmembrane region" description="Helical" evidence="7">
    <location>
        <begin position="223"/>
        <end position="244"/>
    </location>
</feature>
<evidence type="ECO:0000256" key="6">
    <source>
        <dbReference type="SAM" id="MobiDB-lite"/>
    </source>
</evidence>
<reference evidence="8" key="1">
    <citation type="journal article" date="2015" name="Nature">
        <title>Complex archaea that bridge the gap between prokaryotes and eukaryotes.</title>
        <authorList>
            <person name="Spang A."/>
            <person name="Saw J.H."/>
            <person name="Jorgensen S.L."/>
            <person name="Zaremba-Niedzwiedzka K."/>
            <person name="Martijn J."/>
            <person name="Lind A.E."/>
            <person name="van Eijk R."/>
            <person name="Schleper C."/>
            <person name="Guy L."/>
            <person name="Ettema T.J."/>
        </authorList>
    </citation>
    <scope>NUCLEOTIDE SEQUENCE</scope>
</reference>
<evidence type="ECO:0000313" key="8">
    <source>
        <dbReference type="EMBL" id="KKL99922.1"/>
    </source>
</evidence>
<keyword evidence="2" id="KW-1003">Cell membrane</keyword>
<feature type="transmembrane region" description="Helical" evidence="7">
    <location>
        <begin position="193"/>
        <end position="211"/>
    </location>
</feature>
<evidence type="ECO:0000256" key="7">
    <source>
        <dbReference type="SAM" id="Phobius"/>
    </source>
</evidence>